<gene>
    <name evidence="2" type="ORF">Pgy4_41072</name>
</gene>
<dbReference type="EMBL" id="ADWY01003994">
    <property type="protein sequence ID" value="EGH19382.1"/>
    <property type="molecule type" value="Genomic_DNA"/>
</dbReference>
<name>F3CJE0_PSESG</name>
<keyword evidence="1" id="KW-0812">Transmembrane</keyword>
<evidence type="ECO:0000313" key="2">
    <source>
        <dbReference type="EMBL" id="EGH19382.1"/>
    </source>
</evidence>
<feature type="non-terminal residue" evidence="2">
    <location>
        <position position="1"/>
    </location>
</feature>
<accession>F3CJE0</accession>
<reference evidence="2 3" key="1">
    <citation type="journal article" date="2011" name="PLoS Pathog.">
        <title>Dynamic evolution of pathogenicity revealed by sequencing and comparative genomics of 19 Pseudomonas syringae isolates.</title>
        <authorList>
            <person name="Baltrus D.A."/>
            <person name="Nishimura M.T."/>
            <person name="Romanchuk A."/>
            <person name="Chang J.H."/>
            <person name="Mukhtar M.S."/>
            <person name="Cherkis K."/>
            <person name="Roach J."/>
            <person name="Grant S.R."/>
            <person name="Jones C.D."/>
            <person name="Dangl J.L."/>
        </authorList>
    </citation>
    <scope>NUCLEOTIDE SEQUENCE [LARGE SCALE GENOMIC DNA]</scope>
    <source>
        <strain evidence="3">race 4</strain>
    </source>
</reference>
<comment type="caution">
    <text evidence="2">The sequence shown here is derived from an EMBL/GenBank/DDBJ whole genome shotgun (WGS) entry which is preliminary data.</text>
</comment>
<feature type="non-terminal residue" evidence="2">
    <location>
        <position position="35"/>
    </location>
</feature>
<proteinExistence type="predicted"/>
<evidence type="ECO:0000313" key="3">
    <source>
        <dbReference type="Proteomes" id="UP000005466"/>
    </source>
</evidence>
<protein>
    <submittedName>
        <fullName evidence="2">Uncharacterized protein</fullName>
    </submittedName>
</protein>
<dbReference type="Proteomes" id="UP000005466">
    <property type="component" value="Unassembled WGS sequence"/>
</dbReference>
<sequence>IQHALLLLLTVEFELLLGIFQALLYRLIDVRQSLF</sequence>
<dbReference type="AlphaFoldDB" id="F3CJE0"/>
<evidence type="ECO:0000256" key="1">
    <source>
        <dbReference type="SAM" id="Phobius"/>
    </source>
</evidence>
<keyword evidence="1" id="KW-1133">Transmembrane helix</keyword>
<organism evidence="2 3">
    <name type="scientific">Pseudomonas savastanoi pv. glycinea str. race 4</name>
    <dbReference type="NCBI Taxonomy" id="875330"/>
    <lineage>
        <taxon>Bacteria</taxon>
        <taxon>Pseudomonadati</taxon>
        <taxon>Pseudomonadota</taxon>
        <taxon>Gammaproteobacteria</taxon>
        <taxon>Pseudomonadales</taxon>
        <taxon>Pseudomonadaceae</taxon>
        <taxon>Pseudomonas</taxon>
    </lineage>
</organism>
<dbReference type="HOGENOM" id="CLU_3370249_0_0_6"/>
<feature type="transmembrane region" description="Helical" evidence="1">
    <location>
        <begin position="6"/>
        <end position="28"/>
    </location>
</feature>
<keyword evidence="1" id="KW-0472">Membrane</keyword>